<feature type="non-terminal residue" evidence="1">
    <location>
        <position position="1"/>
    </location>
</feature>
<comment type="caution">
    <text evidence="1">The sequence shown here is derived from an EMBL/GenBank/DDBJ whole genome shotgun (WGS) entry which is preliminary data.</text>
</comment>
<reference evidence="1" key="1">
    <citation type="journal article" date="2014" name="Front. Microbiol.">
        <title>High frequency of phylogenetically diverse reductive dehalogenase-homologous genes in deep subseafloor sedimentary metagenomes.</title>
        <authorList>
            <person name="Kawai M."/>
            <person name="Futagami T."/>
            <person name="Toyoda A."/>
            <person name="Takaki Y."/>
            <person name="Nishi S."/>
            <person name="Hori S."/>
            <person name="Arai W."/>
            <person name="Tsubouchi T."/>
            <person name="Morono Y."/>
            <person name="Uchiyama I."/>
            <person name="Ito T."/>
            <person name="Fujiyama A."/>
            <person name="Inagaki F."/>
            <person name="Takami H."/>
        </authorList>
    </citation>
    <scope>NUCLEOTIDE SEQUENCE</scope>
    <source>
        <strain evidence="1">Expedition CK06-06</strain>
    </source>
</reference>
<dbReference type="AlphaFoldDB" id="X0VX39"/>
<dbReference type="EMBL" id="BARS01039267">
    <property type="protein sequence ID" value="GAG16973.1"/>
    <property type="molecule type" value="Genomic_DNA"/>
</dbReference>
<name>X0VX39_9ZZZZ</name>
<feature type="non-terminal residue" evidence="1">
    <location>
        <position position="255"/>
    </location>
</feature>
<organism evidence="1">
    <name type="scientific">marine sediment metagenome</name>
    <dbReference type="NCBI Taxonomy" id="412755"/>
    <lineage>
        <taxon>unclassified sequences</taxon>
        <taxon>metagenomes</taxon>
        <taxon>ecological metagenomes</taxon>
    </lineage>
</organism>
<accession>X0VX39</accession>
<sequence length="255" mass="29888">IDISLSGWERFCKENSWKLPVIMEKLGINQRGGLSAIYVFTKLGIINIFKEELERVCLANGGNFTKTAEYFGVLKATIDNWIVALRLKGRIEQKLRVKQSKLTEKELQRIFESCNYKIWEMAEKLKSFGCGKPRDFIKFLESINKENFIKQKLQRLIVKEGMALKEIGDIFGINTTTIREWLIRLKLDKDTLKRRRRMFQILTKSKKPLTIPELIDETKRRYPEYKGVSDGSFKDDCSIECPPIHNHPNRIRLDE</sequence>
<proteinExistence type="predicted"/>
<gene>
    <name evidence="1" type="ORF">S01H1_59979</name>
</gene>
<protein>
    <submittedName>
        <fullName evidence="1">Uncharacterized protein</fullName>
    </submittedName>
</protein>
<evidence type="ECO:0000313" key="1">
    <source>
        <dbReference type="EMBL" id="GAG16973.1"/>
    </source>
</evidence>